<keyword evidence="15" id="KW-1185">Reference proteome</keyword>
<dbReference type="InterPro" id="IPR001564">
    <property type="entry name" value="Nucleoside_diP_kinase"/>
</dbReference>
<keyword evidence="2" id="KW-0963">Cytoplasm</keyword>
<proteinExistence type="inferred from homology"/>
<keyword evidence="7 12" id="KW-0067">ATP-binding</keyword>
<dbReference type="PRINTS" id="PR01243">
    <property type="entry name" value="NUCDPKINASE"/>
</dbReference>
<evidence type="ECO:0000256" key="10">
    <source>
        <dbReference type="PROSITE-ProRule" id="PRU00706"/>
    </source>
</evidence>
<dbReference type="InterPro" id="IPR023005">
    <property type="entry name" value="Nucleoside_diP_kinase_AS"/>
</dbReference>
<feature type="binding site" evidence="10">
    <location>
        <position position="119"/>
    </location>
    <ligand>
        <name>ATP</name>
        <dbReference type="ChEBI" id="CHEBI:30616"/>
    </ligand>
</feature>
<evidence type="ECO:0000256" key="9">
    <source>
        <dbReference type="ARBA" id="ARBA00023080"/>
    </source>
</evidence>
<evidence type="ECO:0000256" key="4">
    <source>
        <dbReference type="ARBA" id="ARBA00022723"/>
    </source>
</evidence>
<feature type="binding site" evidence="10">
    <location>
        <position position="11"/>
    </location>
    <ligand>
        <name>ATP</name>
        <dbReference type="ChEBI" id="CHEBI:30616"/>
    </ligand>
</feature>
<dbReference type="GO" id="GO:0006241">
    <property type="term" value="P:CTP biosynthetic process"/>
    <property type="evidence" value="ECO:0007669"/>
    <property type="project" value="InterPro"/>
</dbReference>
<evidence type="ECO:0000313" key="14">
    <source>
        <dbReference type="EMBL" id="OQR75013.1"/>
    </source>
</evidence>
<keyword evidence="8" id="KW-0460">Magnesium</keyword>
<name>A0A1V9XNL1_9ACAR</name>
<evidence type="ECO:0000256" key="6">
    <source>
        <dbReference type="ARBA" id="ARBA00022777"/>
    </source>
</evidence>
<comment type="catalytic activity">
    <reaction evidence="12">
        <text>a 2'-deoxyribonucleoside 5'-diphosphate + ATP = a 2'-deoxyribonucleoside 5'-triphosphate + ADP</text>
        <dbReference type="Rhea" id="RHEA:44640"/>
        <dbReference type="ChEBI" id="CHEBI:30616"/>
        <dbReference type="ChEBI" id="CHEBI:61560"/>
        <dbReference type="ChEBI" id="CHEBI:73316"/>
        <dbReference type="ChEBI" id="CHEBI:456216"/>
        <dbReference type="EC" id="2.7.4.6"/>
    </reaction>
</comment>
<dbReference type="OrthoDB" id="25346at2759"/>
<evidence type="ECO:0000313" key="15">
    <source>
        <dbReference type="Proteomes" id="UP000192247"/>
    </source>
</evidence>
<dbReference type="GO" id="GO:0006228">
    <property type="term" value="P:UTP biosynthetic process"/>
    <property type="evidence" value="ECO:0007669"/>
    <property type="project" value="InterPro"/>
</dbReference>
<dbReference type="Gene3D" id="3.30.70.141">
    <property type="entry name" value="Nucleoside diphosphate kinase-like domain"/>
    <property type="match status" value="1"/>
</dbReference>
<comment type="caution">
    <text evidence="14">The sequence shown here is derived from an EMBL/GenBank/DDBJ whole genome shotgun (WGS) entry which is preliminary data.</text>
</comment>
<gene>
    <name evidence="14" type="ORF">BIW11_08697</name>
</gene>
<dbReference type="GO" id="GO:0046872">
    <property type="term" value="F:metal ion binding"/>
    <property type="evidence" value="ECO:0007669"/>
    <property type="project" value="UniProtKB-KW"/>
</dbReference>
<comment type="similarity">
    <text evidence="1 10 11">Belongs to the NDK family.</text>
</comment>
<feature type="binding site" evidence="10">
    <location>
        <position position="60"/>
    </location>
    <ligand>
        <name>ATP</name>
        <dbReference type="ChEBI" id="CHEBI:30616"/>
    </ligand>
</feature>
<feature type="binding site" evidence="10">
    <location>
        <position position="109"/>
    </location>
    <ligand>
        <name>ATP</name>
        <dbReference type="ChEBI" id="CHEBI:30616"/>
    </ligand>
</feature>
<dbReference type="Pfam" id="PF00334">
    <property type="entry name" value="NDK"/>
    <property type="match status" value="1"/>
</dbReference>
<evidence type="ECO:0000256" key="11">
    <source>
        <dbReference type="RuleBase" id="RU004011"/>
    </source>
</evidence>
<dbReference type="GO" id="GO:0005524">
    <property type="term" value="F:ATP binding"/>
    <property type="evidence" value="ECO:0007669"/>
    <property type="project" value="UniProtKB-KW"/>
</dbReference>
<keyword evidence="4" id="KW-0479">Metal-binding</keyword>
<dbReference type="EC" id="2.7.4.6" evidence="12"/>
<dbReference type="Proteomes" id="UP000192247">
    <property type="component" value="Unassembled WGS sequence"/>
</dbReference>
<evidence type="ECO:0000259" key="13">
    <source>
        <dbReference type="SMART" id="SM00562"/>
    </source>
</evidence>
<feature type="active site" description="Pros-phosphohistidine intermediate" evidence="10">
    <location>
        <position position="122"/>
    </location>
</feature>
<keyword evidence="5 12" id="KW-0547">Nucleotide-binding</keyword>
<feature type="non-terminal residue" evidence="14">
    <location>
        <position position="158"/>
    </location>
</feature>
<dbReference type="FunCoup" id="A0A1V9XNL1">
    <property type="interactions" value="1468"/>
</dbReference>
<evidence type="ECO:0000256" key="2">
    <source>
        <dbReference type="ARBA" id="ARBA00022490"/>
    </source>
</evidence>
<dbReference type="GO" id="GO:0006183">
    <property type="term" value="P:GTP biosynthetic process"/>
    <property type="evidence" value="ECO:0007669"/>
    <property type="project" value="InterPro"/>
</dbReference>
<dbReference type="SUPFAM" id="SSF54919">
    <property type="entry name" value="Nucleoside diphosphate kinase, NDK"/>
    <property type="match status" value="1"/>
</dbReference>
<dbReference type="InterPro" id="IPR036850">
    <property type="entry name" value="NDK-like_dom_sf"/>
</dbReference>
<feature type="binding site" evidence="10">
    <location>
        <position position="89"/>
    </location>
    <ligand>
        <name>ATP</name>
        <dbReference type="ChEBI" id="CHEBI:30616"/>
    </ligand>
</feature>
<dbReference type="STRING" id="418985.A0A1V9XNL1"/>
<evidence type="ECO:0000256" key="12">
    <source>
        <dbReference type="RuleBase" id="RU004013"/>
    </source>
</evidence>
<reference evidence="14 15" key="1">
    <citation type="journal article" date="2017" name="Gigascience">
        <title>Draft genome of the honey bee ectoparasitic mite, Tropilaelaps mercedesae, is shaped by the parasitic life history.</title>
        <authorList>
            <person name="Dong X."/>
            <person name="Armstrong S.D."/>
            <person name="Xia D."/>
            <person name="Makepeace B.L."/>
            <person name="Darby A.C."/>
            <person name="Kadowaki T."/>
        </authorList>
    </citation>
    <scope>NUCLEOTIDE SEQUENCE [LARGE SCALE GENOMIC DNA]</scope>
    <source>
        <strain evidence="14">Wuxi-XJTLU</strain>
    </source>
</reference>
<protein>
    <recommendedName>
        <fullName evidence="12">Nucleoside diphosphate kinase</fullName>
        <ecNumber evidence="12">2.7.4.6</ecNumber>
    </recommendedName>
</protein>
<keyword evidence="3 12" id="KW-0808">Transferase</keyword>
<dbReference type="PANTHER" id="PTHR46161:SF3">
    <property type="entry name" value="NUCLEOSIDE DIPHOSPHATE KINASE DDB_G0292928-RELATED"/>
    <property type="match status" value="1"/>
</dbReference>
<dbReference type="EMBL" id="MNPL01007015">
    <property type="protein sequence ID" value="OQR75013.1"/>
    <property type="molecule type" value="Genomic_DNA"/>
</dbReference>
<evidence type="ECO:0000256" key="5">
    <source>
        <dbReference type="ARBA" id="ARBA00022741"/>
    </source>
</evidence>
<evidence type="ECO:0000256" key="7">
    <source>
        <dbReference type="ARBA" id="ARBA00022840"/>
    </source>
</evidence>
<feature type="binding site" evidence="10">
    <location>
        <position position="95"/>
    </location>
    <ligand>
        <name>ATP</name>
        <dbReference type="ChEBI" id="CHEBI:30616"/>
    </ligand>
</feature>
<evidence type="ECO:0000256" key="8">
    <source>
        <dbReference type="ARBA" id="ARBA00022842"/>
    </source>
</evidence>
<keyword evidence="6 12" id="KW-0418">Kinase</keyword>
<dbReference type="SMART" id="SM00562">
    <property type="entry name" value="NDK"/>
    <property type="match status" value="1"/>
</dbReference>
<sequence>MFTRVTLAIIKPDVCAFPPKLARIKELILENGFKVLAERHRRYSMQEMESFYAEHANEFFYGRLTTYMSSGPILVYLLHRGEETITDWRSLLGPTKVFRAVFEAPDSLRGQFGLTDTRNAGHGSDSPESVQREVRFFFPDISEERIRVLIMDSSPSSS</sequence>
<accession>A0A1V9XNL1</accession>
<dbReference type="PROSITE" id="PS00469">
    <property type="entry name" value="NDPK"/>
    <property type="match status" value="1"/>
</dbReference>
<dbReference type="PANTHER" id="PTHR46161">
    <property type="entry name" value="NUCLEOSIDE DIPHOSPHATE KINASE"/>
    <property type="match status" value="1"/>
</dbReference>
<feature type="domain" description="Nucleoside diphosphate kinase-like" evidence="13">
    <location>
        <begin position="3"/>
        <end position="145"/>
    </location>
</feature>
<dbReference type="InParanoid" id="A0A1V9XNL1"/>
<dbReference type="PROSITE" id="PS51374">
    <property type="entry name" value="NDPK_LIKE"/>
    <property type="match status" value="1"/>
</dbReference>
<evidence type="ECO:0000256" key="1">
    <source>
        <dbReference type="ARBA" id="ARBA00008142"/>
    </source>
</evidence>
<dbReference type="GO" id="GO:0004550">
    <property type="term" value="F:nucleoside diphosphate kinase activity"/>
    <property type="evidence" value="ECO:0007669"/>
    <property type="project" value="UniProtKB-EC"/>
</dbReference>
<evidence type="ECO:0000256" key="3">
    <source>
        <dbReference type="ARBA" id="ARBA00022679"/>
    </source>
</evidence>
<dbReference type="InterPro" id="IPR034907">
    <property type="entry name" value="NDK-like_dom"/>
</dbReference>
<keyword evidence="9" id="KW-0546">Nucleotide metabolism</keyword>
<organism evidence="14 15">
    <name type="scientific">Tropilaelaps mercedesae</name>
    <dbReference type="NCBI Taxonomy" id="418985"/>
    <lineage>
        <taxon>Eukaryota</taxon>
        <taxon>Metazoa</taxon>
        <taxon>Ecdysozoa</taxon>
        <taxon>Arthropoda</taxon>
        <taxon>Chelicerata</taxon>
        <taxon>Arachnida</taxon>
        <taxon>Acari</taxon>
        <taxon>Parasitiformes</taxon>
        <taxon>Mesostigmata</taxon>
        <taxon>Gamasina</taxon>
        <taxon>Dermanyssoidea</taxon>
        <taxon>Laelapidae</taxon>
        <taxon>Tropilaelaps</taxon>
    </lineage>
</organism>
<dbReference type="AlphaFoldDB" id="A0A1V9XNL1"/>